<dbReference type="PANTHER" id="PTHR30469:SF15">
    <property type="entry name" value="HLYD FAMILY OF SECRETION PROTEINS"/>
    <property type="match status" value="1"/>
</dbReference>
<dbReference type="Pfam" id="PF25917">
    <property type="entry name" value="BSH_RND"/>
    <property type="match status" value="1"/>
</dbReference>
<dbReference type="NCBIfam" id="TIGR01730">
    <property type="entry name" value="RND_mfp"/>
    <property type="match status" value="1"/>
</dbReference>
<dbReference type="InterPro" id="IPR058637">
    <property type="entry name" value="YknX-like_C"/>
</dbReference>
<organism evidence="6 7">
    <name type="scientific">Rubrimonas cliftonensis</name>
    <dbReference type="NCBI Taxonomy" id="89524"/>
    <lineage>
        <taxon>Bacteria</taxon>
        <taxon>Pseudomonadati</taxon>
        <taxon>Pseudomonadota</taxon>
        <taxon>Alphaproteobacteria</taxon>
        <taxon>Rhodobacterales</taxon>
        <taxon>Paracoccaceae</taxon>
        <taxon>Rubrimonas</taxon>
    </lineage>
</organism>
<proteinExistence type="inferred from homology"/>
<dbReference type="EMBL" id="FNQM01000001">
    <property type="protein sequence ID" value="SDZ74413.1"/>
    <property type="molecule type" value="Genomic_DNA"/>
</dbReference>
<reference evidence="6 7" key="1">
    <citation type="submission" date="2016-10" db="EMBL/GenBank/DDBJ databases">
        <authorList>
            <person name="de Groot N.N."/>
        </authorList>
    </citation>
    <scope>NUCLEOTIDE SEQUENCE [LARGE SCALE GENOMIC DNA]</scope>
    <source>
        <strain evidence="6 7">DSM 15345</strain>
    </source>
</reference>
<accession>A0A1H3VHY7</accession>
<dbReference type="Gene3D" id="2.40.50.100">
    <property type="match status" value="1"/>
</dbReference>
<evidence type="ECO:0000256" key="2">
    <source>
        <dbReference type="SAM" id="MobiDB-lite"/>
    </source>
</evidence>
<evidence type="ECO:0000256" key="3">
    <source>
        <dbReference type="SAM" id="SignalP"/>
    </source>
</evidence>
<sequence>MRTLLRAVAGAAVAVSFALCGLAQDRPAGVVVDAVDVRMLEETAPVLGRLVAATRSVVAARTAGVVAAAPVRVGDRVRRGDLLARIDTERLEIAERVAGAALAQAEASREAAQADVALAAQALERISGLRGSSAFSSGAFEDRRTELARARSRVGAAAAAAERARADVAQAEYDLAYAATRAPFDGVVIERSAQPGAYLQTGAPVATLLDLSDLEIEADIPAEYVSALSEGMTVEAVVGASHVVRAALRAIVPEEAVSTRTRPARFTLESGALNGATAAGQSIALSIPTAPARAALTVAKDALVQSSRGWTVFVAVDGAAEARDVRIGAPVGQRMEVLDGLSEGEWVVVRGNERLRPGQPIDPATADGDRVAARAAAKG</sequence>
<protein>
    <submittedName>
        <fullName evidence="6">RND family efflux transporter, MFP subunit</fullName>
    </submittedName>
</protein>
<dbReference type="AlphaFoldDB" id="A0A1H3VHY7"/>
<keyword evidence="7" id="KW-1185">Reference proteome</keyword>
<gene>
    <name evidence="6" type="ORF">SAMN05444370_101117</name>
</gene>
<comment type="similarity">
    <text evidence="1">Belongs to the membrane fusion protein (MFP) (TC 8.A.1) family.</text>
</comment>
<dbReference type="InterPro" id="IPR006143">
    <property type="entry name" value="RND_pump_MFP"/>
</dbReference>
<keyword evidence="3" id="KW-0732">Signal</keyword>
<name>A0A1H3VHY7_9RHOB</name>
<evidence type="ECO:0000313" key="7">
    <source>
        <dbReference type="Proteomes" id="UP000198703"/>
    </source>
</evidence>
<evidence type="ECO:0000259" key="4">
    <source>
        <dbReference type="Pfam" id="PF25917"/>
    </source>
</evidence>
<evidence type="ECO:0000256" key="1">
    <source>
        <dbReference type="ARBA" id="ARBA00009477"/>
    </source>
</evidence>
<evidence type="ECO:0000313" key="6">
    <source>
        <dbReference type="EMBL" id="SDZ74413.1"/>
    </source>
</evidence>
<feature type="region of interest" description="Disordered" evidence="2">
    <location>
        <begin position="357"/>
        <end position="379"/>
    </location>
</feature>
<feature type="domain" description="Multidrug resistance protein MdtA-like barrel-sandwich hybrid" evidence="4">
    <location>
        <begin position="58"/>
        <end position="208"/>
    </location>
</feature>
<dbReference type="Proteomes" id="UP000198703">
    <property type="component" value="Unassembled WGS sequence"/>
</dbReference>
<dbReference type="InterPro" id="IPR058625">
    <property type="entry name" value="MdtA-like_BSH"/>
</dbReference>
<evidence type="ECO:0000259" key="5">
    <source>
        <dbReference type="Pfam" id="PF25989"/>
    </source>
</evidence>
<dbReference type="Gene3D" id="1.10.287.470">
    <property type="entry name" value="Helix hairpin bin"/>
    <property type="match status" value="1"/>
</dbReference>
<feature type="chain" id="PRO_5011696662" evidence="3">
    <location>
        <begin position="24"/>
        <end position="379"/>
    </location>
</feature>
<dbReference type="STRING" id="89524.SAMN05444370_101117"/>
<dbReference type="PANTHER" id="PTHR30469">
    <property type="entry name" value="MULTIDRUG RESISTANCE PROTEIN MDTA"/>
    <property type="match status" value="1"/>
</dbReference>
<dbReference type="Pfam" id="PF25989">
    <property type="entry name" value="YknX_C"/>
    <property type="match status" value="1"/>
</dbReference>
<dbReference type="Gene3D" id="2.40.30.170">
    <property type="match status" value="1"/>
</dbReference>
<dbReference type="GO" id="GO:0015562">
    <property type="term" value="F:efflux transmembrane transporter activity"/>
    <property type="evidence" value="ECO:0007669"/>
    <property type="project" value="TreeGrafter"/>
</dbReference>
<feature type="signal peptide" evidence="3">
    <location>
        <begin position="1"/>
        <end position="23"/>
    </location>
</feature>
<dbReference type="RefSeq" id="WP_175478696.1">
    <property type="nucleotide sequence ID" value="NZ_FNQM01000001.1"/>
</dbReference>
<dbReference type="GO" id="GO:1990281">
    <property type="term" value="C:efflux pump complex"/>
    <property type="evidence" value="ECO:0007669"/>
    <property type="project" value="TreeGrafter"/>
</dbReference>
<dbReference type="SUPFAM" id="SSF111369">
    <property type="entry name" value="HlyD-like secretion proteins"/>
    <property type="match status" value="1"/>
</dbReference>
<dbReference type="Gene3D" id="2.40.420.20">
    <property type="match status" value="1"/>
</dbReference>
<feature type="domain" description="YknX-like C-terminal permuted SH3-like" evidence="5">
    <location>
        <begin position="295"/>
        <end position="361"/>
    </location>
</feature>